<dbReference type="InterPro" id="IPR001810">
    <property type="entry name" value="F-box_dom"/>
</dbReference>
<evidence type="ECO:0000313" key="3">
    <source>
        <dbReference type="Proteomes" id="UP000801428"/>
    </source>
</evidence>
<dbReference type="Proteomes" id="UP000801428">
    <property type="component" value="Unassembled WGS sequence"/>
</dbReference>
<comment type="caution">
    <text evidence="2">The sequence shown here is derived from an EMBL/GenBank/DDBJ whole genome shotgun (WGS) entry which is preliminary data.</text>
</comment>
<accession>A0A9P4W4I8</accession>
<dbReference type="OrthoDB" id="3939900at2759"/>
<dbReference type="PROSITE" id="PS50181">
    <property type="entry name" value="FBOX"/>
    <property type="match status" value="1"/>
</dbReference>
<dbReference type="EMBL" id="SWKU01000032">
    <property type="protein sequence ID" value="KAF2995586.1"/>
    <property type="molecule type" value="Genomic_DNA"/>
</dbReference>
<sequence>MASSTFPLLSLPPELILTIADHLPIDAILALKLSHRILHSTLPVTPRLQNLTLSPCARLALRTYLAKPVSNPTHQRCLLCKAVYPLKSFHSSSSPVCSASLSFSGADVQDPNILKLPQGLCTWHVGRLVRIVKTRPGGRNEWVASREDMCMHCGAIRGWKGCGCGCESCAVREVTAYTRFLDNEVECRKYVFYRKDGRRLYVRETCKGDGSEEPEYVHMRVWDLGLAAEDVVEDVVEDVRRPDGSEESRGMVQEQQQPAFLLESFRSIWCMLSRYTTWRDDCTSTAHIHP</sequence>
<protein>
    <recommendedName>
        <fullName evidence="1">F-box domain-containing protein</fullName>
    </recommendedName>
</protein>
<gene>
    <name evidence="2" type="ORF">E8E13_004636</name>
</gene>
<keyword evidence="3" id="KW-1185">Reference proteome</keyword>
<feature type="domain" description="F-box" evidence="1">
    <location>
        <begin position="5"/>
        <end position="51"/>
    </location>
</feature>
<proteinExistence type="predicted"/>
<dbReference type="AlphaFoldDB" id="A0A9P4W4I8"/>
<evidence type="ECO:0000313" key="2">
    <source>
        <dbReference type="EMBL" id="KAF2995586.1"/>
    </source>
</evidence>
<evidence type="ECO:0000259" key="1">
    <source>
        <dbReference type="PROSITE" id="PS50181"/>
    </source>
</evidence>
<organism evidence="2 3">
    <name type="scientific">Curvularia kusanoi</name>
    <name type="common">Cochliobolus kusanoi</name>
    <dbReference type="NCBI Taxonomy" id="90978"/>
    <lineage>
        <taxon>Eukaryota</taxon>
        <taxon>Fungi</taxon>
        <taxon>Dikarya</taxon>
        <taxon>Ascomycota</taxon>
        <taxon>Pezizomycotina</taxon>
        <taxon>Dothideomycetes</taxon>
        <taxon>Pleosporomycetidae</taxon>
        <taxon>Pleosporales</taxon>
        <taxon>Pleosporineae</taxon>
        <taxon>Pleosporaceae</taxon>
        <taxon>Curvularia</taxon>
    </lineage>
</organism>
<reference evidence="2" key="1">
    <citation type="submission" date="2019-04" db="EMBL/GenBank/DDBJ databases">
        <title>Sequencing of skin fungus with MAO and IRED activity.</title>
        <authorList>
            <person name="Marsaioli A.J."/>
            <person name="Bonatto J.M.C."/>
            <person name="Reis Junior O."/>
        </authorList>
    </citation>
    <scope>NUCLEOTIDE SEQUENCE</scope>
    <source>
        <strain evidence="2">30M1</strain>
    </source>
</reference>
<name>A0A9P4W4I8_CURKU</name>